<evidence type="ECO:0000256" key="3">
    <source>
        <dbReference type="ARBA" id="ARBA00023163"/>
    </source>
</evidence>
<keyword evidence="7" id="KW-1185">Reference proteome</keyword>
<protein>
    <submittedName>
        <fullName evidence="6">Transcription initiation factor IIA large subunit</fullName>
    </submittedName>
</protein>
<evidence type="ECO:0000313" key="6">
    <source>
        <dbReference type="EMBL" id="CAK7894178.1"/>
    </source>
</evidence>
<evidence type="ECO:0000256" key="2">
    <source>
        <dbReference type="ARBA" id="ARBA00010059"/>
    </source>
</evidence>
<dbReference type="SUPFAM" id="SSF47396">
    <property type="entry name" value="Transcription factor IIA (TFIIA), alpha-helical domain"/>
    <property type="match status" value="1"/>
</dbReference>
<dbReference type="PANTHER" id="PTHR12694">
    <property type="entry name" value="TRANSCRIPTION INITIATION FACTOR IIA SUBUNIT 1"/>
    <property type="match status" value="1"/>
</dbReference>
<dbReference type="InterPro" id="IPR009088">
    <property type="entry name" value="TFIIA_b-brl"/>
</dbReference>
<keyword evidence="4" id="KW-0539">Nucleus</keyword>
<dbReference type="SUPFAM" id="SSF50784">
    <property type="entry name" value="Transcription factor IIA (TFIIA), beta-barrel domain"/>
    <property type="match status" value="1"/>
</dbReference>
<name>A0ABP0EAW6_9ASCO</name>
<accession>A0ABP0EAW6</accession>
<dbReference type="Pfam" id="PF03153">
    <property type="entry name" value="TFIIA"/>
    <property type="match status" value="1"/>
</dbReference>
<gene>
    <name evidence="6" type="primary">TOA1</name>
    <name evidence="6" type="ORF">CAAN4_A11276</name>
</gene>
<sequence>MSNFEAIKLYEAVIEEVISDSRQDFEDSGIDESTLQDLRKIWCQKLSSSGIAKFSWDEEAQREEEELARQQQQQQQPPQHLQSQQQQQQQTQAPLQQQYLQQQLPDTSSDVGLSHIDNTNGLELPNIHQSASSLSYNTHTSNNDISGNNPIAKMEEGDGTGLMIPRINQSDGTFEFTMYTSKAAELLDKLKKQEKAKIQRVGQSDGADDFDDEDIYNDSDDINSDLDDDVESDREDEEVGQDEGQIMLCLYDKVQRVKNKWKSTLKEGVANINGRDYVFQKATGESEW</sequence>
<reference evidence="6 7" key="1">
    <citation type="submission" date="2024-01" db="EMBL/GenBank/DDBJ databases">
        <authorList>
            <consortium name="Genoscope - CEA"/>
            <person name="William W."/>
        </authorList>
    </citation>
    <scope>NUCLEOTIDE SEQUENCE [LARGE SCALE GENOMIC DNA]</scope>
    <source>
        <strain evidence="6 7">29B2s-10</strain>
    </source>
</reference>
<evidence type="ECO:0000256" key="4">
    <source>
        <dbReference type="ARBA" id="ARBA00023242"/>
    </source>
</evidence>
<evidence type="ECO:0000313" key="7">
    <source>
        <dbReference type="Proteomes" id="UP001497600"/>
    </source>
</evidence>
<feature type="compositionally biased region" description="Acidic residues" evidence="5">
    <location>
        <begin position="57"/>
        <end position="66"/>
    </location>
</feature>
<dbReference type="Gene3D" id="1.10.287.100">
    <property type="match status" value="1"/>
</dbReference>
<feature type="compositionally biased region" description="Acidic residues" evidence="5">
    <location>
        <begin position="206"/>
        <end position="241"/>
    </location>
</feature>
<proteinExistence type="inferred from homology"/>
<feature type="region of interest" description="Disordered" evidence="5">
    <location>
        <begin position="199"/>
        <end position="241"/>
    </location>
</feature>
<comment type="subcellular location">
    <subcellularLocation>
        <location evidence="1">Nucleus</location>
    </subcellularLocation>
</comment>
<dbReference type="EMBL" id="OZ004253">
    <property type="protein sequence ID" value="CAK7894178.1"/>
    <property type="molecule type" value="Genomic_DNA"/>
</dbReference>
<organism evidence="6 7">
    <name type="scientific">[Candida] anglica</name>
    <dbReference type="NCBI Taxonomy" id="148631"/>
    <lineage>
        <taxon>Eukaryota</taxon>
        <taxon>Fungi</taxon>
        <taxon>Dikarya</taxon>
        <taxon>Ascomycota</taxon>
        <taxon>Saccharomycotina</taxon>
        <taxon>Pichiomycetes</taxon>
        <taxon>Debaryomycetaceae</taxon>
        <taxon>Kurtzmaniella</taxon>
    </lineage>
</organism>
<dbReference type="InterPro" id="IPR004855">
    <property type="entry name" value="TFIIA_asu/bsu"/>
</dbReference>
<evidence type="ECO:0000256" key="1">
    <source>
        <dbReference type="ARBA" id="ARBA00004123"/>
    </source>
</evidence>
<evidence type="ECO:0000256" key="5">
    <source>
        <dbReference type="SAM" id="MobiDB-lite"/>
    </source>
</evidence>
<keyword evidence="3" id="KW-0804">Transcription</keyword>
<dbReference type="PANTHER" id="PTHR12694:SF8">
    <property type="entry name" value="TRANSCRIPTION INITIATION FACTOR IIA SUBUNIT 1"/>
    <property type="match status" value="1"/>
</dbReference>
<feature type="region of interest" description="Disordered" evidence="5">
    <location>
        <begin position="56"/>
        <end position="98"/>
    </location>
</feature>
<dbReference type="SMART" id="SM01371">
    <property type="entry name" value="TFIIA"/>
    <property type="match status" value="1"/>
</dbReference>
<feature type="compositionally biased region" description="Low complexity" evidence="5">
    <location>
        <begin position="69"/>
        <end position="98"/>
    </location>
</feature>
<dbReference type="Proteomes" id="UP001497600">
    <property type="component" value="Chromosome A"/>
</dbReference>
<dbReference type="CDD" id="cd07976">
    <property type="entry name" value="TFIIA_alpha_beta_like"/>
    <property type="match status" value="1"/>
</dbReference>
<dbReference type="Gene3D" id="2.30.18.10">
    <property type="entry name" value="Transcription factor IIA (TFIIA), beta-barrel domain"/>
    <property type="match status" value="1"/>
</dbReference>
<comment type="similarity">
    <text evidence="2">Belongs to the TFIIA subunit 1 family.</text>
</comment>